<name>A0A2J0T1L0_STEMA</name>
<dbReference type="Proteomes" id="UP000822271">
    <property type="component" value="Unassembled WGS sequence"/>
</dbReference>
<reference evidence="1" key="2">
    <citation type="journal article" date="2020" name="Front. Microbiol.">
        <title>Genetic Variants of the DSF Quorum Sensing System in Stenotrophomonas maltophilia Influence Virulence and Resistance Phenotypes Among Genotypically Diverse Clinical Isolates.</title>
        <authorList>
            <person name="Yero D."/>
            <person name="Huedo P."/>
            <person name="Conchillo-Sole O."/>
            <person name="Martinez-Servat S."/>
            <person name="Mamat U."/>
            <person name="Coves X."/>
            <person name="Llanas F."/>
            <person name="Roca I."/>
            <person name="Vila J."/>
            <person name="Schaible U.E."/>
            <person name="Daura X."/>
            <person name="Gibert I."/>
        </authorList>
    </citation>
    <scope>NUCLEOTIDE SEQUENCE</scope>
    <source>
        <strain evidence="1">OG156</strain>
    </source>
</reference>
<dbReference type="OrthoDB" id="6059014at2"/>
<evidence type="ECO:0000313" key="2">
    <source>
        <dbReference type="Proteomes" id="UP000822271"/>
    </source>
</evidence>
<gene>
    <name evidence="1" type="ORF">D7Y33_03015</name>
</gene>
<evidence type="ECO:0000313" key="1">
    <source>
        <dbReference type="EMBL" id="MBA0309990.1"/>
    </source>
</evidence>
<reference evidence="1" key="1">
    <citation type="submission" date="2018-09" db="EMBL/GenBank/DDBJ databases">
        <authorList>
            <person name="Groschel M."/>
            <person name="Kohl T."/>
            <person name="Conchillo-Sole O."/>
            <person name="Mamat U."/>
            <person name="Yero D."/>
            <person name="Niemann S."/>
            <person name="Daura X."/>
            <person name="Gibert I."/>
        </authorList>
    </citation>
    <scope>NUCLEOTIDE SEQUENCE</scope>
    <source>
        <strain evidence="1">OG156</strain>
    </source>
</reference>
<dbReference type="AlphaFoldDB" id="A0A2J0T1L0"/>
<dbReference type="RefSeq" id="WP_049429278.1">
    <property type="nucleotide sequence ID" value="NZ_CP033586.1"/>
</dbReference>
<accession>A0A2J0T1L0</accession>
<sequence>MSVNITPPAADAAIIRVSFDIDQVSSDLLWQAAVAKTHRDLYSPVGRYAGAVHFREGDTVSVEVTGFGRSGTLLSTNILDAMLYTVPHTSGERFSAPSPFSSVRATTPIEQWQPARIEHDREPGFSASVQHSLTPLTVVQDDGRWKLSLILTVVIERLTKAGPQQEIRVFSFDPEAEVGSGTEPPV</sequence>
<dbReference type="EMBL" id="RAUE01000004">
    <property type="protein sequence ID" value="MBA0309990.1"/>
    <property type="molecule type" value="Genomic_DNA"/>
</dbReference>
<organism evidence="1 2">
    <name type="scientific">Stenotrophomonas maltophilia</name>
    <name type="common">Pseudomonas maltophilia</name>
    <name type="synonym">Xanthomonas maltophilia</name>
    <dbReference type="NCBI Taxonomy" id="40324"/>
    <lineage>
        <taxon>Bacteria</taxon>
        <taxon>Pseudomonadati</taxon>
        <taxon>Pseudomonadota</taxon>
        <taxon>Gammaproteobacteria</taxon>
        <taxon>Lysobacterales</taxon>
        <taxon>Lysobacteraceae</taxon>
        <taxon>Stenotrophomonas</taxon>
        <taxon>Stenotrophomonas maltophilia group</taxon>
    </lineage>
</organism>
<comment type="caution">
    <text evidence="1">The sequence shown here is derived from an EMBL/GenBank/DDBJ whole genome shotgun (WGS) entry which is preliminary data.</text>
</comment>
<protein>
    <submittedName>
        <fullName evidence="1">Uncharacterized protein</fullName>
    </submittedName>
</protein>
<proteinExistence type="predicted"/>